<dbReference type="PANTHER" id="PTHR32432:SF3">
    <property type="entry name" value="ETHANOLAMINE UTILIZATION PROTEIN EUTJ"/>
    <property type="match status" value="1"/>
</dbReference>
<dbReference type="CDD" id="cd24049">
    <property type="entry name" value="ASKHA_NBD_PilM"/>
    <property type="match status" value="1"/>
</dbReference>
<dbReference type="Gene3D" id="3.30.420.40">
    <property type="match status" value="2"/>
</dbReference>
<dbReference type="SUPFAM" id="SSF53067">
    <property type="entry name" value="Actin-like ATPase domain"/>
    <property type="match status" value="2"/>
</dbReference>
<feature type="non-terminal residue" evidence="1">
    <location>
        <position position="324"/>
    </location>
</feature>
<accession>A0A2M7ZW65</accession>
<dbReference type="PANTHER" id="PTHR32432">
    <property type="entry name" value="CELL DIVISION PROTEIN FTSA-RELATED"/>
    <property type="match status" value="1"/>
</dbReference>
<dbReference type="Gene3D" id="3.30.1490.300">
    <property type="match status" value="1"/>
</dbReference>
<dbReference type="EMBL" id="PFUT01000007">
    <property type="protein sequence ID" value="PJB09381.1"/>
    <property type="molecule type" value="Genomic_DNA"/>
</dbReference>
<evidence type="ECO:0008006" key="3">
    <source>
        <dbReference type="Google" id="ProtNLM"/>
    </source>
</evidence>
<name>A0A2M7ZW65_9BACT</name>
<dbReference type="AlphaFoldDB" id="A0A2M7ZW65"/>
<dbReference type="InterPro" id="IPR050696">
    <property type="entry name" value="FtsA/MreB"/>
</dbReference>
<dbReference type="NCBIfam" id="TIGR01175">
    <property type="entry name" value="pilM"/>
    <property type="match status" value="1"/>
</dbReference>
<dbReference type="PIRSF" id="PIRSF019169">
    <property type="entry name" value="PilM"/>
    <property type="match status" value="1"/>
</dbReference>
<comment type="caution">
    <text evidence="1">The sequence shown here is derived from an EMBL/GenBank/DDBJ whole genome shotgun (WGS) entry which is preliminary data.</text>
</comment>
<proteinExistence type="predicted"/>
<evidence type="ECO:0000313" key="1">
    <source>
        <dbReference type="EMBL" id="PJB09381.1"/>
    </source>
</evidence>
<dbReference type="Pfam" id="PF11104">
    <property type="entry name" value="PilM_2"/>
    <property type="match status" value="1"/>
</dbReference>
<dbReference type="InterPro" id="IPR043129">
    <property type="entry name" value="ATPase_NBD"/>
</dbReference>
<reference evidence="2" key="1">
    <citation type="submission" date="2017-09" db="EMBL/GenBank/DDBJ databases">
        <title>Depth-based differentiation of microbial function through sediment-hosted aquifers and enrichment of novel symbionts in the deep terrestrial subsurface.</title>
        <authorList>
            <person name="Probst A.J."/>
            <person name="Ladd B."/>
            <person name="Jarett J.K."/>
            <person name="Geller-Mcgrath D.E."/>
            <person name="Sieber C.M.K."/>
            <person name="Emerson J.B."/>
            <person name="Anantharaman K."/>
            <person name="Thomas B.C."/>
            <person name="Malmstrom R."/>
            <person name="Stieglmeier M."/>
            <person name="Klingl A."/>
            <person name="Woyke T."/>
            <person name="Ryan C.M."/>
            <person name="Banfield J.F."/>
        </authorList>
    </citation>
    <scope>NUCLEOTIDE SEQUENCE [LARGE SCALE GENOMIC DNA]</scope>
</reference>
<organism evidence="1 2">
    <name type="scientific">bacterium (Candidatus Gribaldobacteria) CG_4_9_14_3_um_filter_36_15</name>
    <dbReference type="NCBI Taxonomy" id="2014269"/>
    <lineage>
        <taxon>Bacteria</taxon>
        <taxon>Candidatus Gribaldobacteria</taxon>
    </lineage>
</organism>
<evidence type="ECO:0000313" key="2">
    <source>
        <dbReference type="Proteomes" id="UP000229156"/>
    </source>
</evidence>
<gene>
    <name evidence="1" type="ORF">CO121_00330</name>
</gene>
<dbReference type="Proteomes" id="UP000229156">
    <property type="component" value="Unassembled WGS sequence"/>
</dbReference>
<dbReference type="InterPro" id="IPR005883">
    <property type="entry name" value="PilM"/>
</dbReference>
<sequence length="324" mass="36355">MFNILPQKPNAFGLDISDLSLKIIKLEKTGGGLRLSSFGETRVPPGIIEGGKIKKVENLAEIIKKSLKQVKGKRIKTKYVVSSLPEEKSFLDILQIPIMKQEEIENAVKFEAENHIPLKLDEVYFDFEKIQPISKQKKYQEILIAATPKEIVNPYFKALEQAGLRPLALEIESLAIVRALIKKNTLTRPLLIIDFGETRTSFIIFSGKSLRFTSTIPISSQILTESISKNLEVSIEKAEKLKREEGLEGKKEIFEAIIPPLTDLTEQIKIYLKYYLSHAPQNQILTNGEKLEKILLCGGGANLKGLVGFLSSTLKVKVELGNPW</sequence>
<protein>
    <recommendedName>
        <fullName evidence="3">SHS2 domain-containing protein</fullName>
    </recommendedName>
</protein>